<protein>
    <submittedName>
        <fullName evidence="1">Uncharacterized protein</fullName>
    </submittedName>
</protein>
<evidence type="ECO:0000313" key="1">
    <source>
        <dbReference type="EMBL" id="QAX78458.1"/>
    </source>
</evidence>
<name>A0ABX5QZ21_9GAMM</name>
<evidence type="ECO:0000313" key="2">
    <source>
        <dbReference type="Proteomes" id="UP000288804"/>
    </source>
</evidence>
<dbReference type="Proteomes" id="UP000288804">
    <property type="component" value="Chromosome"/>
</dbReference>
<reference evidence="2" key="1">
    <citation type="submission" date="2018-09" db="EMBL/GenBank/DDBJ databases">
        <title>Yersinia hibernicus sp. nov.</title>
        <authorList>
            <person name="Nguyen S.V."/>
            <person name="Mundanda D.M."/>
            <person name="Anes J."/>
            <person name="Fanning S."/>
        </authorList>
    </citation>
    <scope>NUCLEOTIDE SEQUENCE [LARGE SCALE GENOMIC DNA]</scope>
    <source>
        <strain evidence="2">CFS1934</strain>
    </source>
</reference>
<sequence>MAIVAGKKEQGWRSLFDVRDESNLWFGSYFFRKSFYCRLLGHKKSTANERGIPLLGCYLSVAH</sequence>
<proteinExistence type="predicted"/>
<gene>
    <name evidence="1" type="ORF">D5F51_07730</name>
</gene>
<organism evidence="1 2">
    <name type="scientific">Yersinia hibernica</name>
    <dbReference type="NCBI Taxonomy" id="2339259"/>
    <lineage>
        <taxon>Bacteria</taxon>
        <taxon>Pseudomonadati</taxon>
        <taxon>Pseudomonadota</taxon>
        <taxon>Gammaproteobacteria</taxon>
        <taxon>Enterobacterales</taxon>
        <taxon>Yersiniaceae</taxon>
        <taxon>Yersinia</taxon>
    </lineage>
</organism>
<dbReference type="EMBL" id="CP032487">
    <property type="protein sequence ID" value="QAX78458.1"/>
    <property type="molecule type" value="Genomic_DNA"/>
</dbReference>
<keyword evidence="2" id="KW-1185">Reference proteome</keyword>
<accession>A0ABX5QZ21</accession>